<evidence type="ECO:0000313" key="11">
    <source>
        <dbReference type="EMBL" id="GGA13227.1"/>
    </source>
</evidence>
<reference evidence="12" key="1">
    <citation type="journal article" date="2019" name="Int. J. Syst. Evol. Microbiol.">
        <title>The Global Catalogue of Microorganisms (GCM) 10K type strain sequencing project: providing services to taxonomists for standard genome sequencing and annotation.</title>
        <authorList>
            <consortium name="The Broad Institute Genomics Platform"/>
            <consortium name="The Broad Institute Genome Sequencing Center for Infectious Disease"/>
            <person name="Wu L."/>
            <person name="Ma J."/>
        </authorList>
    </citation>
    <scope>NUCLEOTIDE SEQUENCE [LARGE SCALE GENOMIC DNA]</scope>
    <source>
        <strain evidence="12">CGMCC 1.15297</strain>
    </source>
</reference>
<keyword evidence="12" id="KW-1185">Reference proteome</keyword>
<dbReference type="InterPro" id="IPR007412">
    <property type="entry name" value="FlgM"/>
</dbReference>
<evidence type="ECO:0000256" key="7">
    <source>
        <dbReference type="ARBA" id="ARBA00024739"/>
    </source>
</evidence>
<dbReference type="Proteomes" id="UP000603317">
    <property type="component" value="Unassembled WGS sequence"/>
</dbReference>
<comment type="caution">
    <text evidence="11">The sequence shown here is derived from an EMBL/GenBank/DDBJ whole genome shotgun (WGS) entry which is preliminary data.</text>
</comment>
<evidence type="ECO:0000256" key="2">
    <source>
        <dbReference type="ARBA" id="ARBA00017823"/>
    </source>
</evidence>
<comment type="function">
    <text evidence="7">Responsible for the coupling of flagellin expression to flagellar assembly by preventing expression of the flagellin genes when a component of the middle class of proteins is defective. It negatively regulates flagellar genes by inhibiting the activity of FliA by directly binding to FliA.</text>
</comment>
<feature type="domain" description="Anti-sigma-28 factor FlgM C-terminal" evidence="10">
    <location>
        <begin position="48"/>
        <end position="84"/>
    </location>
</feature>
<protein>
    <recommendedName>
        <fullName evidence="2">Negative regulator of flagellin synthesis</fullName>
    </recommendedName>
    <alternativeName>
        <fullName evidence="8">Anti-sigma-28 factor</fullName>
    </alternativeName>
</protein>
<dbReference type="EMBL" id="BMID01000001">
    <property type="protein sequence ID" value="GGA13227.1"/>
    <property type="molecule type" value="Genomic_DNA"/>
</dbReference>
<dbReference type="RefSeq" id="WP_188643010.1">
    <property type="nucleotide sequence ID" value="NZ_BMID01000001.1"/>
</dbReference>
<organism evidence="11 12">
    <name type="scientific">Blastomonas marina</name>
    <dbReference type="NCBI Taxonomy" id="1867408"/>
    <lineage>
        <taxon>Bacteria</taxon>
        <taxon>Pseudomonadati</taxon>
        <taxon>Pseudomonadota</taxon>
        <taxon>Alphaproteobacteria</taxon>
        <taxon>Sphingomonadales</taxon>
        <taxon>Sphingomonadaceae</taxon>
        <taxon>Blastomonas</taxon>
    </lineage>
</organism>
<proteinExistence type="inferred from homology"/>
<evidence type="ECO:0000256" key="6">
    <source>
        <dbReference type="ARBA" id="ARBA00023163"/>
    </source>
</evidence>
<evidence type="ECO:0000256" key="4">
    <source>
        <dbReference type="ARBA" id="ARBA00022795"/>
    </source>
</evidence>
<evidence type="ECO:0000256" key="9">
    <source>
        <dbReference type="SAM" id="MobiDB-lite"/>
    </source>
</evidence>
<sequence length="92" mass="9574">MKLDRPSGYGPVSATGLRSAGAKSVSAASEARPVRDESSVRESDAAAIAKLGAPVDQSRIDELRSAISEGRYLVDPGKLAQKMIALDIFGDA</sequence>
<keyword evidence="5" id="KW-0805">Transcription regulation</keyword>
<evidence type="ECO:0000313" key="12">
    <source>
        <dbReference type="Proteomes" id="UP000603317"/>
    </source>
</evidence>
<keyword evidence="4" id="KW-1005">Bacterial flagellum biogenesis</keyword>
<comment type="similarity">
    <text evidence="1">Belongs to the FlgM family.</text>
</comment>
<name>A0ABQ1FJB6_9SPHN</name>
<evidence type="ECO:0000256" key="1">
    <source>
        <dbReference type="ARBA" id="ARBA00005322"/>
    </source>
</evidence>
<accession>A0ABQ1FJB6</accession>
<feature type="region of interest" description="Disordered" evidence="9">
    <location>
        <begin position="1"/>
        <end position="40"/>
    </location>
</feature>
<evidence type="ECO:0000259" key="10">
    <source>
        <dbReference type="Pfam" id="PF04316"/>
    </source>
</evidence>
<dbReference type="SUPFAM" id="SSF101498">
    <property type="entry name" value="Anti-sigma factor FlgM"/>
    <property type="match status" value="1"/>
</dbReference>
<dbReference type="InterPro" id="IPR035890">
    <property type="entry name" value="Anti-sigma-28_factor_FlgM_sf"/>
</dbReference>
<keyword evidence="6" id="KW-0804">Transcription</keyword>
<dbReference type="NCBIfam" id="TIGR03824">
    <property type="entry name" value="FlgM_jcvi"/>
    <property type="match status" value="1"/>
</dbReference>
<dbReference type="InterPro" id="IPR031316">
    <property type="entry name" value="FlgM_C"/>
</dbReference>
<evidence type="ECO:0000256" key="5">
    <source>
        <dbReference type="ARBA" id="ARBA00023015"/>
    </source>
</evidence>
<evidence type="ECO:0000256" key="3">
    <source>
        <dbReference type="ARBA" id="ARBA00022491"/>
    </source>
</evidence>
<dbReference type="Pfam" id="PF04316">
    <property type="entry name" value="FlgM"/>
    <property type="match status" value="1"/>
</dbReference>
<keyword evidence="3" id="KW-0678">Repressor</keyword>
<gene>
    <name evidence="11" type="ORF">GCM10010923_24980</name>
</gene>
<evidence type="ECO:0000256" key="8">
    <source>
        <dbReference type="ARBA" id="ARBA00030117"/>
    </source>
</evidence>